<evidence type="ECO:0000256" key="1">
    <source>
        <dbReference type="SAM" id="MobiDB-lite"/>
    </source>
</evidence>
<evidence type="ECO:0000313" key="2">
    <source>
        <dbReference type="EMBL" id="SBS95937.1"/>
    </source>
</evidence>
<gene>
    <name evidence="3" type="ORF">POVCU1_032020</name>
    <name evidence="2" type="ORF">POVCU2_0099990</name>
</gene>
<feature type="region of interest" description="Disordered" evidence="1">
    <location>
        <begin position="64"/>
        <end position="83"/>
    </location>
</feature>
<dbReference type="EMBL" id="FLQU01002217">
    <property type="protein sequence ID" value="SBS95937.1"/>
    <property type="molecule type" value="Genomic_DNA"/>
</dbReference>
<organism evidence="2 5">
    <name type="scientific">Plasmodium ovale curtisi</name>
    <dbReference type="NCBI Taxonomy" id="864141"/>
    <lineage>
        <taxon>Eukaryota</taxon>
        <taxon>Sar</taxon>
        <taxon>Alveolata</taxon>
        <taxon>Apicomplexa</taxon>
        <taxon>Aconoidasida</taxon>
        <taxon>Haemosporida</taxon>
        <taxon>Plasmodiidae</taxon>
        <taxon>Plasmodium</taxon>
        <taxon>Plasmodium (Plasmodium)</taxon>
    </lineage>
</organism>
<reference evidence="4 5" key="2">
    <citation type="submission" date="2016-05" db="EMBL/GenBank/DDBJ databases">
        <authorList>
            <person name="Naeem Raeece"/>
        </authorList>
    </citation>
    <scope>NUCLEOTIDE SEQUENCE [LARGE SCALE GENOMIC DNA]</scope>
</reference>
<dbReference type="Proteomes" id="UP000078546">
    <property type="component" value="Unassembled WGS sequence"/>
</dbReference>
<dbReference type="EMBL" id="FLQV01000589">
    <property type="protein sequence ID" value="SBS96312.1"/>
    <property type="molecule type" value="Genomic_DNA"/>
</dbReference>
<evidence type="ECO:0000313" key="3">
    <source>
        <dbReference type="EMBL" id="SBS96312.1"/>
    </source>
</evidence>
<proteinExistence type="predicted"/>
<accession>A0A1A8WSL5</accession>
<dbReference type="Proteomes" id="UP000078560">
    <property type="component" value="Unassembled WGS sequence"/>
</dbReference>
<protein>
    <submittedName>
        <fullName evidence="2">Uncharacterized protein</fullName>
    </submittedName>
</protein>
<name>A0A1A8WSL5_PLAOA</name>
<evidence type="ECO:0000313" key="5">
    <source>
        <dbReference type="Proteomes" id="UP000078560"/>
    </source>
</evidence>
<reference evidence="2" key="1">
    <citation type="submission" date="2016-05" db="EMBL/GenBank/DDBJ databases">
        <authorList>
            <person name="Lavstsen T."/>
            <person name="Jespersen J.S."/>
        </authorList>
    </citation>
    <scope>NUCLEOTIDE SEQUENCE [LARGE SCALE GENOMIC DNA]</scope>
</reference>
<sequence length="83" mass="9762">MSILMVFYDFRDGMNNENVRSHIWKGERKEQVAAANGREKLTIWQLNHASLDVHSEEHLLETHDRRATRVTRMESYGTPQGHK</sequence>
<dbReference type="AlphaFoldDB" id="A0A1A8WSL5"/>
<evidence type="ECO:0000313" key="4">
    <source>
        <dbReference type="Proteomes" id="UP000078546"/>
    </source>
</evidence>